<dbReference type="InterPro" id="IPR036928">
    <property type="entry name" value="AS_sf"/>
</dbReference>
<dbReference type="Gene3D" id="3.90.1300.10">
    <property type="entry name" value="Amidase signature (AS) domain"/>
    <property type="match status" value="1"/>
</dbReference>
<protein>
    <submittedName>
        <fullName evidence="2">Amidase</fullName>
        <ecNumber evidence="2">3.5.1.4</ecNumber>
    </submittedName>
</protein>
<organism evidence="2 3">
    <name type="scientific">Gluconacetobacter sacchari</name>
    <dbReference type="NCBI Taxonomy" id="92759"/>
    <lineage>
        <taxon>Bacteria</taxon>
        <taxon>Pseudomonadati</taxon>
        <taxon>Pseudomonadota</taxon>
        <taxon>Alphaproteobacteria</taxon>
        <taxon>Acetobacterales</taxon>
        <taxon>Acetobacteraceae</taxon>
        <taxon>Gluconacetobacter</taxon>
    </lineage>
</organism>
<evidence type="ECO:0000313" key="2">
    <source>
        <dbReference type="EMBL" id="MBB2160133.1"/>
    </source>
</evidence>
<dbReference type="EMBL" id="JABEQJ010000008">
    <property type="protein sequence ID" value="MBB2160133.1"/>
    <property type="molecule type" value="Genomic_DNA"/>
</dbReference>
<dbReference type="RefSeq" id="WP_182996992.1">
    <property type="nucleotide sequence ID" value="NZ_JABEQJ010000008.1"/>
</dbReference>
<feature type="domain" description="Amidase" evidence="1">
    <location>
        <begin position="26"/>
        <end position="439"/>
    </location>
</feature>
<dbReference type="PANTHER" id="PTHR11895">
    <property type="entry name" value="TRANSAMIDASE"/>
    <property type="match status" value="1"/>
</dbReference>
<dbReference type="SUPFAM" id="SSF75304">
    <property type="entry name" value="Amidase signature (AS) enzymes"/>
    <property type="match status" value="1"/>
</dbReference>
<dbReference type="InterPro" id="IPR023631">
    <property type="entry name" value="Amidase_dom"/>
</dbReference>
<comment type="caution">
    <text evidence="2">The sequence shown here is derived from an EMBL/GenBank/DDBJ whole genome shotgun (WGS) entry which is preliminary data.</text>
</comment>
<dbReference type="GO" id="GO:0004040">
    <property type="term" value="F:amidase activity"/>
    <property type="evidence" value="ECO:0007669"/>
    <property type="project" value="UniProtKB-EC"/>
</dbReference>
<reference evidence="2 3" key="1">
    <citation type="submission" date="2020-04" db="EMBL/GenBank/DDBJ databases">
        <title>Description of novel Gluconacetobacter.</title>
        <authorList>
            <person name="Sombolestani A."/>
        </authorList>
    </citation>
    <scope>NUCLEOTIDE SEQUENCE [LARGE SCALE GENOMIC DNA]</scope>
    <source>
        <strain evidence="2 3">LMG 19747</strain>
    </source>
</reference>
<dbReference type="PANTHER" id="PTHR11895:SF173">
    <property type="entry name" value="GLUTAMYL-TRNA AMIDOTRANSFERASE SUBUNIT A"/>
    <property type="match status" value="1"/>
</dbReference>
<dbReference type="NCBIfam" id="NF005450">
    <property type="entry name" value="PRK07042.1"/>
    <property type="match status" value="1"/>
</dbReference>
<dbReference type="AlphaFoldDB" id="A0A7W4IC46"/>
<dbReference type="InterPro" id="IPR000120">
    <property type="entry name" value="Amidase"/>
</dbReference>
<dbReference type="Proteomes" id="UP000589085">
    <property type="component" value="Unassembled WGS sequence"/>
</dbReference>
<keyword evidence="2" id="KW-0378">Hydrolase</keyword>
<sequence>MTKPLFACDATELLAGYASGAFTPTEVMRALNAHIARWEPALGALYLWRPEQAEIQAAAATARWRQGRPMGALDGIPVTVKELIATAGDPVPLGTAAVERTPAPADAPCAARLREAGAIIFAKTTIPDYGMLSSGLSSFHTLARNPWNLATNPGGSSAGASAATAACYGPIHVGTDIGGSVRLPAAWCGTVGFKPTLGRIPIDPYYTGRCAGPITRNMADAALAMGPLTLPDPRDATSLPYEAIDWAAAPLPPRGLRVGVMLDAGCGLPVDAEIAAAVKNAATLFARAGALVADAPPVLTREILDGIDVFWRAKFWDEVRRLPDARRERILPYILEWVSAGARVTGAEAARGFGGTFTLRRACAALFDEVDVVISPTTPNLSFPADWASPTNDPSRPFEHCAFTLPWNMSEQPALTLNCGVSRSGTPIGLQIVTRRFADLQAIRLGRWFEREYGRIPHWPGDSVQPPSLA</sequence>
<gene>
    <name evidence="2" type="ORF">HLH48_08085</name>
</gene>
<evidence type="ECO:0000313" key="3">
    <source>
        <dbReference type="Proteomes" id="UP000589085"/>
    </source>
</evidence>
<proteinExistence type="predicted"/>
<dbReference type="EC" id="3.5.1.4" evidence="2"/>
<name>A0A7W4IC46_9PROT</name>
<accession>A0A7W4IC46</accession>
<evidence type="ECO:0000259" key="1">
    <source>
        <dbReference type="Pfam" id="PF01425"/>
    </source>
</evidence>
<dbReference type="Pfam" id="PF01425">
    <property type="entry name" value="Amidase"/>
    <property type="match status" value="1"/>
</dbReference>